<evidence type="ECO:0000313" key="6">
    <source>
        <dbReference type="EMBL" id="SJN29825.1"/>
    </source>
</evidence>
<dbReference type="PANTHER" id="PTHR24220">
    <property type="entry name" value="IMPORT ATP-BINDING PROTEIN"/>
    <property type="match status" value="1"/>
</dbReference>
<dbReference type="Proteomes" id="UP000196230">
    <property type="component" value="Unassembled WGS sequence"/>
</dbReference>
<dbReference type="PROSITE" id="PS00211">
    <property type="entry name" value="ABC_TRANSPORTER_1"/>
    <property type="match status" value="1"/>
</dbReference>
<dbReference type="Pfam" id="PF00005">
    <property type="entry name" value="ABC_tran"/>
    <property type="match status" value="1"/>
</dbReference>
<feature type="domain" description="ABC transporter" evidence="5">
    <location>
        <begin position="31"/>
        <end position="267"/>
    </location>
</feature>
<dbReference type="PROSITE" id="PS50893">
    <property type="entry name" value="ABC_TRANSPORTER_2"/>
    <property type="match status" value="1"/>
</dbReference>
<dbReference type="InterPro" id="IPR017911">
    <property type="entry name" value="MacB-like_ATP-bd"/>
</dbReference>
<dbReference type="GO" id="GO:0005524">
    <property type="term" value="F:ATP binding"/>
    <property type="evidence" value="ECO:0007669"/>
    <property type="project" value="UniProtKB-KW"/>
</dbReference>
<feature type="region of interest" description="Disordered" evidence="4">
    <location>
        <begin position="1"/>
        <end position="25"/>
    </location>
</feature>
<evidence type="ECO:0000256" key="1">
    <source>
        <dbReference type="ARBA" id="ARBA00022448"/>
    </source>
</evidence>
<dbReference type="SUPFAM" id="SSF52540">
    <property type="entry name" value="P-loop containing nucleoside triphosphate hydrolases"/>
    <property type="match status" value="1"/>
</dbReference>
<dbReference type="AlphaFoldDB" id="A0A1R4JDE6"/>
<dbReference type="PANTHER" id="PTHR24220:SF685">
    <property type="entry name" value="ABC TRANSPORTER RELATED"/>
    <property type="match status" value="1"/>
</dbReference>
<evidence type="ECO:0000256" key="3">
    <source>
        <dbReference type="ARBA" id="ARBA00022840"/>
    </source>
</evidence>
<evidence type="ECO:0000313" key="7">
    <source>
        <dbReference type="Proteomes" id="UP000196230"/>
    </source>
</evidence>
<dbReference type="InterPro" id="IPR015854">
    <property type="entry name" value="ABC_transpr_LolD-like"/>
</dbReference>
<dbReference type="InterPro" id="IPR027417">
    <property type="entry name" value="P-loop_NTPase"/>
</dbReference>
<dbReference type="FunFam" id="3.40.50.300:FF:000032">
    <property type="entry name" value="Export ABC transporter ATP-binding protein"/>
    <property type="match status" value="1"/>
</dbReference>
<feature type="compositionally biased region" description="Polar residues" evidence="4">
    <location>
        <begin position="12"/>
        <end position="21"/>
    </location>
</feature>
<dbReference type="GO" id="GO:0022857">
    <property type="term" value="F:transmembrane transporter activity"/>
    <property type="evidence" value="ECO:0007669"/>
    <property type="project" value="TreeGrafter"/>
</dbReference>
<evidence type="ECO:0000259" key="5">
    <source>
        <dbReference type="PROSITE" id="PS50893"/>
    </source>
</evidence>
<dbReference type="GO" id="GO:0098796">
    <property type="term" value="C:membrane protein complex"/>
    <property type="evidence" value="ECO:0007669"/>
    <property type="project" value="UniProtKB-ARBA"/>
</dbReference>
<dbReference type="GO" id="GO:0016887">
    <property type="term" value="F:ATP hydrolysis activity"/>
    <property type="evidence" value="ECO:0007669"/>
    <property type="project" value="InterPro"/>
</dbReference>
<dbReference type="InterPro" id="IPR003593">
    <property type="entry name" value="AAA+_ATPase"/>
</dbReference>
<accession>A0A1R4JDE6</accession>
<dbReference type="InterPro" id="IPR003439">
    <property type="entry name" value="ABC_transporter-like_ATP-bd"/>
</dbReference>
<keyword evidence="1" id="KW-0813">Transport</keyword>
<dbReference type="InterPro" id="IPR017871">
    <property type="entry name" value="ABC_transporter-like_CS"/>
</dbReference>
<proteinExistence type="predicted"/>
<evidence type="ECO:0000256" key="4">
    <source>
        <dbReference type="SAM" id="MobiDB-lite"/>
    </source>
</evidence>
<dbReference type="GO" id="GO:0005886">
    <property type="term" value="C:plasma membrane"/>
    <property type="evidence" value="ECO:0007669"/>
    <property type="project" value="TreeGrafter"/>
</dbReference>
<dbReference type="Gene3D" id="3.40.50.300">
    <property type="entry name" value="P-loop containing nucleotide triphosphate hydrolases"/>
    <property type="match status" value="1"/>
</dbReference>
<protein>
    <submittedName>
        <fullName evidence="6">ABC transporter ATP-binding protein</fullName>
    </submittedName>
</protein>
<dbReference type="SMART" id="SM00382">
    <property type="entry name" value="AAA"/>
    <property type="match status" value="1"/>
</dbReference>
<evidence type="ECO:0000256" key="2">
    <source>
        <dbReference type="ARBA" id="ARBA00022741"/>
    </source>
</evidence>
<reference evidence="6 7" key="1">
    <citation type="submission" date="2017-02" db="EMBL/GenBank/DDBJ databases">
        <authorList>
            <person name="Peterson S.W."/>
        </authorList>
    </citation>
    <scope>NUCLEOTIDE SEQUENCE [LARGE SCALE GENOMIC DNA]</scope>
    <source>
        <strain evidence="6 7">2B3F</strain>
    </source>
</reference>
<gene>
    <name evidence="6" type="ORF">FM125_07790</name>
</gene>
<name>A0A1R4JDE6_9MICC</name>
<dbReference type="CDD" id="cd03255">
    <property type="entry name" value="ABC_MJ0796_LolCDE_FtsE"/>
    <property type="match status" value="1"/>
</dbReference>
<feature type="region of interest" description="Disordered" evidence="4">
    <location>
        <begin position="258"/>
        <end position="282"/>
    </location>
</feature>
<keyword evidence="3 6" id="KW-0067">ATP-binding</keyword>
<feature type="compositionally biased region" description="Low complexity" evidence="4">
    <location>
        <begin position="258"/>
        <end position="268"/>
    </location>
</feature>
<keyword evidence="2" id="KW-0547">Nucleotide-binding</keyword>
<sequence>MSARRDDASLVTGLTTASERNASGPRQVLELDRVDMVYGTGPTSVAALRQVSLTVRSGEFVAVMGPSGSGKSSLLAVAGGLDQPATGEVFVSGTPLSRLSLAQRARLRRRVVGYVFQDFNLVPTLTAAENVALPLELDGARPAAARARALEALEKVGIGELAGRFMDQLSGGQQQRVAIARAIVGSRSLVLADEPTGALDSVTGEEIMGVLRDLADDGVGVVLVTHEARHAGWADRVVFLRDGRIVDESSVDSVDSLFAAPSGAASPGRAHDDGASPSGGAR</sequence>
<organism evidence="6 7">
    <name type="scientific">Micrococcus lylae</name>
    <dbReference type="NCBI Taxonomy" id="1273"/>
    <lineage>
        <taxon>Bacteria</taxon>
        <taxon>Bacillati</taxon>
        <taxon>Actinomycetota</taxon>
        <taxon>Actinomycetes</taxon>
        <taxon>Micrococcales</taxon>
        <taxon>Micrococcaceae</taxon>
        <taxon>Micrococcus</taxon>
    </lineage>
</organism>
<dbReference type="EMBL" id="FUKP01000054">
    <property type="protein sequence ID" value="SJN29825.1"/>
    <property type="molecule type" value="Genomic_DNA"/>
</dbReference>